<evidence type="ECO:0000313" key="2">
    <source>
        <dbReference type="Proteomes" id="UP000239757"/>
    </source>
</evidence>
<name>A0A2P5VZD5_GOSBA</name>
<organism evidence="1 2">
    <name type="scientific">Gossypium barbadense</name>
    <name type="common">Sea Island cotton</name>
    <name type="synonym">Hibiscus barbadensis</name>
    <dbReference type="NCBI Taxonomy" id="3634"/>
    <lineage>
        <taxon>Eukaryota</taxon>
        <taxon>Viridiplantae</taxon>
        <taxon>Streptophyta</taxon>
        <taxon>Embryophyta</taxon>
        <taxon>Tracheophyta</taxon>
        <taxon>Spermatophyta</taxon>
        <taxon>Magnoliopsida</taxon>
        <taxon>eudicotyledons</taxon>
        <taxon>Gunneridae</taxon>
        <taxon>Pentapetalae</taxon>
        <taxon>rosids</taxon>
        <taxon>malvids</taxon>
        <taxon>Malvales</taxon>
        <taxon>Malvaceae</taxon>
        <taxon>Malvoideae</taxon>
        <taxon>Gossypium</taxon>
    </lineage>
</organism>
<proteinExistence type="predicted"/>
<protein>
    <submittedName>
        <fullName evidence="1">Uncharacterized protein</fullName>
    </submittedName>
</protein>
<reference evidence="1 2" key="1">
    <citation type="submission" date="2015-01" db="EMBL/GenBank/DDBJ databases">
        <title>Genome of allotetraploid Gossypium barbadense reveals genomic plasticity and fiber elongation in cotton evolution.</title>
        <authorList>
            <person name="Chen X."/>
            <person name="Liu X."/>
            <person name="Zhao B."/>
            <person name="Zheng H."/>
            <person name="Hu Y."/>
            <person name="Lu G."/>
            <person name="Yang C."/>
            <person name="Chen J."/>
            <person name="Shan C."/>
            <person name="Zhang L."/>
            <person name="Zhou Y."/>
            <person name="Wang L."/>
            <person name="Guo W."/>
            <person name="Bai Y."/>
            <person name="Ruan J."/>
            <person name="Shangguan X."/>
            <person name="Mao Y."/>
            <person name="Jiang J."/>
            <person name="Zhu Y."/>
            <person name="Lei J."/>
            <person name="Kang H."/>
            <person name="Chen S."/>
            <person name="He X."/>
            <person name="Wang R."/>
            <person name="Wang Y."/>
            <person name="Chen J."/>
            <person name="Wang L."/>
            <person name="Yu S."/>
            <person name="Wang B."/>
            <person name="Wei J."/>
            <person name="Song S."/>
            <person name="Lu X."/>
            <person name="Gao Z."/>
            <person name="Gu W."/>
            <person name="Deng X."/>
            <person name="Ma D."/>
            <person name="Wang S."/>
            <person name="Liang W."/>
            <person name="Fang L."/>
            <person name="Cai C."/>
            <person name="Zhu X."/>
            <person name="Zhou B."/>
            <person name="Zhang Y."/>
            <person name="Chen Z."/>
            <person name="Xu S."/>
            <person name="Zhu R."/>
            <person name="Wang S."/>
            <person name="Zhang T."/>
            <person name="Zhao G."/>
        </authorList>
    </citation>
    <scope>NUCLEOTIDE SEQUENCE [LARGE SCALE GENOMIC DNA]</scope>
    <source>
        <strain evidence="2">cv. Xinhai21</strain>
        <tissue evidence="1">Leaf</tissue>
    </source>
</reference>
<sequence>MGRGHLIGGTGCGIAIGDTNGGPVRGGTSGAFLTGVTPPMLTYLVLTDEIITLAQREKVDKMMREVQDYRMKPEEDIVQHLITVNRKMQKVLWKGYEMIRNNKLQYLTLRGTLIEREHQIILDELCNTSIPRTYWNLVINFAKFIISYGASKIARQKNFPDEDTGSKMEENVELNLSELAGMEQNEDLTTYDEEHGAQEPYVVAPISYVDSELTIRGIDMNDNKNINNKNINAYSVGNQMRRIMIHNNPGPHMSLIDPDAAHIVEFLEYPEILLTYQLAVNSEHEELLMWEIRKFVGPHTCTSTRMTEDHGKLDSKTICTFIMPMVKDMPTIKVLVLIVEMQMTIEQLYGDFDASYNELQ</sequence>
<gene>
    <name evidence="1" type="ORF">GOBAR_AA36524</name>
</gene>
<accession>A0A2P5VZD5</accession>
<dbReference type="Proteomes" id="UP000239757">
    <property type="component" value="Unassembled WGS sequence"/>
</dbReference>
<evidence type="ECO:0000313" key="1">
    <source>
        <dbReference type="EMBL" id="PPR84189.1"/>
    </source>
</evidence>
<dbReference type="AlphaFoldDB" id="A0A2P5VZD5"/>
<dbReference type="EMBL" id="KZ669981">
    <property type="protein sequence ID" value="PPR84189.1"/>
    <property type="molecule type" value="Genomic_DNA"/>
</dbReference>